<dbReference type="AlphaFoldDB" id="A0A544YY89"/>
<dbReference type="SUPFAM" id="SSF46894">
    <property type="entry name" value="C-terminal effector domain of the bipartite response regulators"/>
    <property type="match status" value="1"/>
</dbReference>
<name>A0A544YY89_9ACTN</name>
<reference evidence="8 9" key="1">
    <citation type="submission" date="2019-07" db="EMBL/GenBank/DDBJ databases">
        <title>Microbispora hainanensis DSM 45428.</title>
        <authorList>
            <person name="Thawai C."/>
        </authorList>
    </citation>
    <scope>NUCLEOTIDE SEQUENCE [LARGE SCALE GENOMIC DNA]</scope>
    <source>
        <strain evidence="8 9">DSM 45428</strain>
    </source>
</reference>
<dbReference type="InterPro" id="IPR016032">
    <property type="entry name" value="Sig_transdc_resp-reg_C-effctor"/>
</dbReference>
<evidence type="ECO:0000313" key="8">
    <source>
        <dbReference type="EMBL" id="TQS21736.1"/>
    </source>
</evidence>
<dbReference type="CDD" id="cd06170">
    <property type="entry name" value="LuxR_C_like"/>
    <property type="match status" value="1"/>
</dbReference>
<dbReference type="PROSITE" id="PS50043">
    <property type="entry name" value="HTH_LUXR_2"/>
    <property type="match status" value="1"/>
</dbReference>
<dbReference type="InterPro" id="IPR039420">
    <property type="entry name" value="WalR-like"/>
</dbReference>
<evidence type="ECO:0000259" key="6">
    <source>
        <dbReference type="PROSITE" id="PS50043"/>
    </source>
</evidence>
<dbReference type="InterPro" id="IPR000792">
    <property type="entry name" value="Tscrpt_reg_LuxR_C"/>
</dbReference>
<keyword evidence="3" id="KW-0238">DNA-binding</keyword>
<dbReference type="PROSITE" id="PS50110">
    <property type="entry name" value="RESPONSE_REGULATORY"/>
    <property type="match status" value="1"/>
</dbReference>
<evidence type="ECO:0000256" key="1">
    <source>
        <dbReference type="ARBA" id="ARBA00022553"/>
    </source>
</evidence>
<dbReference type="Proteomes" id="UP000316541">
    <property type="component" value="Unassembled WGS sequence"/>
</dbReference>
<evidence type="ECO:0000256" key="2">
    <source>
        <dbReference type="ARBA" id="ARBA00023015"/>
    </source>
</evidence>
<evidence type="ECO:0000256" key="3">
    <source>
        <dbReference type="ARBA" id="ARBA00023125"/>
    </source>
</evidence>
<dbReference type="SUPFAM" id="SSF52172">
    <property type="entry name" value="CheY-like"/>
    <property type="match status" value="1"/>
</dbReference>
<dbReference type="InterPro" id="IPR001789">
    <property type="entry name" value="Sig_transdc_resp-reg_receiver"/>
</dbReference>
<dbReference type="PRINTS" id="PR00038">
    <property type="entry name" value="HTHLUXR"/>
</dbReference>
<dbReference type="SMART" id="SM00421">
    <property type="entry name" value="HTH_LUXR"/>
    <property type="match status" value="1"/>
</dbReference>
<dbReference type="GO" id="GO:0006355">
    <property type="term" value="P:regulation of DNA-templated transcription"/>
    <property type="evidence" value="ECO:0007669"/>
    <property type="project" value="InterPro"/>
</dbReference>
<keyword evidence="4" id="KW-0804">Transcription</keyword>
<evidence type="ECO:0000256" key="4">
    <source>
        <dbReference type="ARBA" id="ARBA00023163"/>
    </source>
</evidence>
<accession>A0A544YY89</accession>
<protein>
    <submittedName>
        <fullName evidence="8">Response regulator transcription factor</fullName>
    </submittedName>
</protein>
<dbReference type="SMART" id="SM00448">
    <property type="entry name" value="REC"/>
    <property type="match status" value="1"/>
</dbReference>
<organism evidence="8 9">
    <name type="scientific">Microbispora hainanensis</name>
    <dbReference type="NCBI Taxonomy" id="568844"/>
    <lineage>
        <taxon>Bacteria</taxon>
        <taxon>Bacillati</taxon>
        <taxon>Actinomycetota</taxon>
        <taxon>Actinomycetes</taxon>
        <taxon>Streptosporangiales</taxon>
        <taxon>Streptosporangiaceae</taxon>
        <taxon>Microbispora</taxon>
    </lineage>
</organism>
<dbReference type="Gene3D" id="3.40.50.2300">
    <property type="match status" value="1"/>
</dbReference>
<dbReference type="GO" id="GO:0000160">
    <property type="term" value="P:phosphorelay signal transduction system"/>
    <property type="evidence" value="ECO:0007669"/>
    <property type="project" value="InterPro"/>
</dbReference>
<dbReference type="Pfam" id="PF00196">
    <property type="entry name" value="GerE"/>
    <property type="match status" value="1"/>
</dbReference>
<feature type="modified residue" description="4-aspartylphosphate" evidence="5">
    <location>
        <position position="68"/>
    </location>
</feature>
<dbReference type="PROSITE" id="PS00622">
    <property type="entry name" value="HTH_LUXR_1"/>
    <property type="match status" value="1"/>
</dbReference>
<comment type="caution">
    <text evidence="8">The sequence shown here is derived from an EMBL/GenBank/DDBJ whole genome shotgun (WGS) entry which is preliminary data.</text>
</comment>
<dbReference type="PANTHER" id="PTHR43214">
    <property type="entry name" value="TWO-COMPONENT RESPONSE REGULATOR"/>
    <property type="match status" value="1"/>
</dbReference>
<keyword evidence="1 5" id="KW-0597">Phosphoprotein</keyword>
<proteinExistence type="predicted"/>
<dbReference type="InterPro" id="IPR011006">
    <property type="entry name" value="CheY-like_superfamily"/>
</dbReference>
<gene>
    <name evidence="8" type="ORF">FLX08_11110</name>
</gene>
<evidence type="ECO:0000259" key="7">
    <source>
        <dbReference type="PROSITE" id="PS50110"/>
    </source>
</evidence>
<evidence type="ECO:0000256" key="5">
    <source>
        <dbReference type="PROSITE-ProRule" id="PRU00169"/>
    </source>
</evidence>
<dbReference type="EMBL" id="VIRM01000010">
    <property type="protein sequence ID" value="TQS21736.1"/>
    <property type="molecule type" value="Genomic_DNA"/>
</dbReference>
<keyword evidence="2" id="KW-0805">Transcription regulation</keyword>
<sequence>MAGRRGGAGVSGDPVIRVLVADDQEIVREGLVALLGLVDDIEVVGAAGDGEGVLRLLAEAPADVVLMDLRMPVLDGVEATRRIVRDHPEVAVLVLTTYADDESIAAALGAGARGYLTKDAGRAEIAAALRATASGQSTFDSEVSRRLVRAMLRPYPTGGRADRWSNPDRLTPREIEVLTLIAQGMDNARIAASLFIGETTVKTHVNNVFGKIGARNRSDATRYACRHGLAGEDRAP</sequence>
<dbReference type="GO" id="GO:0003677">
    <property type="term" value="F:DNA binding"/>
    <property type="evidence" value="ECO:0007669"/>
    <property type="project" value="UniProtKB-KW"/>
</dbReference>
<feature type="domain" description="Response regulatory" evidence="7">
    <location>
        <begin position="17"/>
        <end position="133"/>
    </location>
</feature>
<dbReference type="Pfam" id="PF00072">
    <property type="entry name" value="Response_reg"/>
    <property type="match status" value="1"/>
</dbReference>
<dbReference type="InterPro" id="IPR058245">
    <property type="entry name" value="NreC/VraR/RcsB-like_REC"/>
</dbReference>
<feature type="domain" description="HTH luxR-type" evidence="6">
    <location>
        <begin position="163"/>
        <end position="228"/>
    </location>
</feature>
<evidence type="ECO:0000313" key="9">
    <source>
        <dbReference type="Proteomes" id="UP000316541"/>
    </source>
</evidence>
<dbReference type="PANTHER" id="PTHR43214:SF24">
    <property type="entry name" value="TRANSCRIPTIONAL REGULATORY PROTEIN NARL-RELATED"/>
    <property type="match status" value="1"/>
</dbReference>
<dbReference type="CDD" id="cd17535">
    <property type="entry name" value="REC_NarL-like"/>
    <property type="match status" value="1"/>
</dbReference>